<keyword evidence="5" id="KW-0418">Kinase</keyword>
<dbReference type="Gene3D" id="3.90.1580.10">
    <property type="entry name" value="paralog of FGE (formylglycine-generating enzyme)"/>
    <property type="match status" value="1"/>
</dbReference>
<keyword evidence="2" id="KW-0723">Serine/threonine-protein kinase</keyword>
<dbReference type="InterPro" id="IPR051043">
    <property type="entry name" value="Sulfatase_Mod_Factor_Kinase"/>
</dbReference>
<dbReference type="RefSeq" id="WP_167527779.1">
    <property type="nucleotide sequence ID" value="NZ_AP021874.1"/>
</dbReference>
<proteinExistence type="predicted"/>
<feature type="binding site" evidence="7">
    <location>
        <position position="40"/>
    </location>
    <ligand>
        <name>ATP</name>
        <dbReference type="ChEBI" id="CHEBI:30616"/>
    </ligand>
</feature>
<feature type="transmembrane region" description="Helical" evidence="8">
    <location>
        <begin position="310"/>
        <end position="331"/>
    </location>
</feature>
<dbReference type="CDD" id="cd14014">
    <property type="entry name" value="STKc_PknB_like"/>
    <property type="match status" value="1"/>
</dbReference>
<dbReference type="InterPro" id="IPR000719">
    <property type="entry name" value="Prot_kinase_dom"/>
</dbReference>
<keyword evidence="4 7" id="KW-0547">Nucleotide-binding</keyword>
<dbReference type="SMART" id="SM00220">
    <property type="entry name" value="S_TKc"/>
    <property type="match status" value="1"/>
</dbReference>
<keyword evidence="8" id="KW-0472">Membrane</keyword>
<dbReference type="InterPro" id="IPR016187">
    <property type="entry name" value="CTDL_fold"/>
</dbReference>
<dbReference type="InterPro" id="IPR008271">
    <property type="entry name" value="Ser/Thr_kinase_AS"/>
</dbReference>
<gene>
    <name evidence="10" type="ORF">DSCA_29280</name>
</gene>
<evidence type="ECO:0000256" key="5">
    <source>
        <dbReference type="ARBA" id="ARBA00022777"/>
    </source>
</evidence>
<accession>A0A5K7YJF3</accession>
<keyword evidence="11" id="KW-1185">Reference proteome</keyword>
<evidence type="ECO:0000256" key="6">
    <source>
        <dbReference type="ARBA" id="ARBA00022840"/>
    </source>
</evidence>
<dbReference type="PROSITE" id="PS00107">
    <property type="entry name" value="PROTEIN_KINASE_ATP"/>
    <property type="match status" value="1"/>
</dbReference>
<evidence type="ECO:0000256" key="1">
    <source>
        <dbReference type="ARBA" id="ARBA00012513"/>
    </source>
</evidence>
<dbReference type="InterPro" id="IPR017441">
    <property type="entry name" value="Protein_kinase_ATP_BS"/>
</dbReference>
<dbReference type="InterPro" id="IPR011009">
    <property type="entry name" value="Kinase-like_dom_sf"/>
</dbReference>
<evidence type="ECO:0000259" key="9">
    <source>
        <dbReference type="PROSITE" id="PS50011"/>
    </source>
</evidence>
<dbReference type="EC" id="2.7.11.1" evidence="1"/>
<evidence type="ECO:0000256" key="4">
    <source>
        <dbReference type="ARBA" id="ARBA00022741"/>
    </source>
</evidence>
<dbReference type="GO" id="GO:0004674">
    <property type="term" value="F:protein serine/threonine kinase activity"/>
    <property type="evidence" value="ECO:0007669"/>
    <property type="project" value="UniProtKB-KW"/>
</dbReference>
<keyword evidence="6 7" id="KW-0067">ATP-binding</keyword>
<evidence type="ECO:0000313" key="11">
    <source>
        <dbReference type="Proteomes" id="UP000427906"/>
    </source>
</evidence>
<protein>
    <recommendedName>
        <fullName evidence="1">non-specific serine/threonine protein kinase</fullName>
        <ecNumber evidence="1">2.7.11.1</ecNumber>
    </recommendedName>
</protein>
<dbReference type="PROSITE" id="PS50011">
    <property type="entry name" value="PROTEIN_KINASE_DOM"/>
    <property type="match status" value="1"/>
</dbReference>
<sequence>MDAELKKIGKYEIVAPLGKGAMGVVYKALDPMINRFVALKTIQLGFTQPQDDDVALRFHREAQAAGNLNHQNIVGIYEYGEDAGRAFIAMQYVQGSTLVDLLKGHHRFSLEDIHRIMNSVLAALDYSHRMGVIHRDIKPGNIMLDSAGTVKVMDFGIARIESSDLTQAGTILGTPGYMSPEQLLGETVDLRSDLYSAGVVLYELLTGERAFTGSSFASVIYKVINNDLSPPSQLKPTVPGSLDALVARACAKKAGDRYQTAAEFSAGLDHALAIRADDQREAGAAPAGTGPQWESDATITDQPVRTGKKWVAAAALMVVTAGIALASWFMLPVGREVSQTTGSPPGTTFRDCDTCPEMVVLPAGQFVQGSPETEPDRQANEGPQRLVAIDYALAVSRYEITRGEFARFSAETGHDGAGCRTYDGSWAMDAGRNWQSPGFAQADTHPATCISWNDAQSYVNWLAETTGRAYRLLSASEWEYAALAGMAPVGASATEPDRACETANVADRSTAATYPGWDTIDCGDNYVHTAPVGSFQANAFGIHDMIGNVFEWVADCWNDTYTNAPSDGSAWRDGDCGYRVLRGGSWFTPPGYVRASFRNRFAPDYRSSSFGFRVARMP</sequence>
<dbReference type="InterPro" id="IPR042095">
    <property type="entry name" value="SUMF_sf"/>
</dbReference>
<dbReference type="PROSITE" id="PS00108">
    <property type="entry name" value="PROTEIN_KINASE_ST"/>
    <property type="match status" value="1"/>
</dbReference>
<name>A0A5K7YJF3_9BACT</name>
<dbReference type="Proteomes" id="UP000427906">
    <property type="component" value="Chromosome"/>
</dbReference>
<dbReference type="AlphaFoldDB" id="A0A5K7YJF3"/>
<keyword evidence="3" id="KW-0808">Transferase</keyword>
<dbReference type="PANTHER" id="PTHR23150:SF35">
    <property type="entry name" value="BLL6746 PROTEIN"/>
    <property type="match status" value="1"/>
</dbReference>
<reference evidence="10 11" key="1">
    <citation type="submission" date="2019-11" db="EMBL/GenBank/DDBJ databases">
        <title>Comparative genomics of hydrocarbon-degrading Desulfosarcina strains.</title>
        <authorList>
            <person name="Watanabe M."/>
            <person name="Kojima H."/>
            <person name="Fukui M."/>
        </authorList>
    </citation>
    <scope>NUCLEOTIDE SEQUENCE [LARGE SCALE GENOMIC DNA]</scope>
    <source>
        <strain evidence="10 11">PL12</strain>
    </source>
</reference>
<dbReference type="SUPFAM" id="SSF56436">
    <property type="entry name" value="C-type lectin-like"/>
    <property type="match status" value="1"/>
</dbReference>
<dbReference type="GO" id="GO:0005524">
    <property type="term" value="F:ATP binding"/>
    <property type="evidence" value="ECO:0007669"/>
    <property type="project" value="UniProtKB-UniRule"/>
</dbReference>
<evidence type="ECO:0000313" key="10">
    <source>
        <dbReference type="EMBL" id="BBO68998.1"/>
    </source>
</evidence>
<dbReference type="EMBL" id="AP021874">
    <property type="protein sequence ID" value="BBO68998.1"/>
    <property type="molecule type" value="Genomic_DNA"/>
</dbReference>
<evidence type="ECO:0000256" key="7">
    <source>
        <dbReference type="PROSITE-ProRule" id="PRU10141"/>
    </source>
</evidence>
<dbReference type="InterPro" id="IPR005532">
    <property type="entry name" value="SUMF_dom"/>
</dbReference>
<evidence type="ECO:0000256" key="8">
    <source>
        <dbReference type="SAM" id="Phobius"/>
    </source>
</evidence>
<dbReference type="Pfam" id="PF00069">
    <property type="entry name" value="Pkinase"/>
    <property type="match status" value="1"/>
</dbReference>
<dbReference type="GO" id="GO:0120147">
    <property type="term" value="F:formylglycine-generating oxidase activity"/>
    <property type="evidence" value="ECO:0007669"/>
    <property type="project" value="TreeGrafter"/>
</dbReference>
<dbReference type="FunFam" id="1.10.510.10:FF:000021">
    <property type="entry name" value="Serine/threonine protein kinase"/>
    <property type="match status" value="1"/>
</dbReference>
<evidence type="ECO:0000256" key="2">
    <source>
        <dbReference type="ARBA" id="ARBA00022527"/>
    </source>
</evidence>
<feature type="domain" description="Protein kinase" evidence="9">
    <location>
        <begin position="11"/>
        <end position="273"/>
    </location>
</feature>
<keyword evidence="8" id="KW-0812">Transmembrane</keyword>
<dbReference type="SUPFAM" id="SSF56112">
    <property type="entry name" value="Protein kinase-like (PK-like)"/>
    <property type="match status" value="1"/>
</dbReference>
<dbReference type="PANTHER" id="PTHR23150">
    <property type="entry name" value="SULFATASE MODIFYING FACTOR 1, 2"/>
    <property type="match status" value="1"/>
</dbReference>
<evidence type="ECO:0000256" key="3">
    <source>
        <dbReference type="ARBA" id="ARBA00022679"/>
    </source>
</evidence>
<keyword evidence="8" id="KW-1133">Transmembrane helix</keyword>
<organism evidence="10 11">
    <name type="scientific">Desulfosarcina alkanivorans</name>
    <dbReference type="NCBI Taxonomy" id="571177"/>
    <lineage>
        <taxon>Bacteria</taxon>
        <taxon>Pseudomonadati</taxon>
        <taxon>Thermodesulfobacteriota</taxon>
        <taxon>Desulfobacteria</taxon>
        <taxon>Desulfobacterales</taxon>
        <taxon>Desulfosarcinaceae</taxon>
        <taxon>Desulfosarcina</taxon>
    </lineage>
</organism>
<dbReference type="Pfam" id="PF03781">
    <property type="entry name" value="FGE-sulfatase"/>
    <property type="match status" value="1"/>
</dbReference>
<dbReference type="KEGG" id="dalk:DSCA_29280"/>
<dbReference type="Gene3D" id="3.30.200.20">
    <property type="entry name" value="Phosphorylase Kinase, domain 1"/>
    <property type="match status" value="1"/>
</dbReference>
<dbReference type="Gene3D" id="1.10.510.10">
    <property type="entry name" value="Transferase(Phosphotransferase) domain 1"/>
    <property type="match status" value="1"/>
</dbReference>